<feature type="region of interest" description="Disordered" evidence="1">
    <location>
        <begin position="522"/>
        <end position="542"/>
    </location>
</feature>
<sequence>MLIYSFNYLCDDFVLNDNAPGDIKLLRMALDAVTEQNFAELSKQKRGRRILRYHMRDCKRVTRRLLKADDIQTAVVRHRHTASFANFILSHSPSEVLPHSRKRRMLKSTDSETSEPPVKRLSLCPCPPLDSATTVHTTSRSGTKTVPVRSSSPLTSTDSFGCTLVSCAASPHESPVPSSTIRPELKTKDESVSVHDVGASGGLNGGRCAVARVEDTQTVFTLSSANPTEETAVPNRSLYEELYGMFRTLWSGQRTVVSPSSLLYAIWTALPTFKGYRQQDAQEFLSVFLDRLQSELHGDNRTVSVNSRDFVNRTFQGHCVSHVRCSVCNVVTCTEEPFSELSLALPLACYTGDATECALTDLLQKFFSPTPIDGTSYACHQCNRKLGTAVQPTQSPSSLNLRDSLDSCLSNLKPSTPFHMEKLVSVTLSRLNSPPAEAQPFSNYGMKARHYPAAAAEAVSTNSTSTSSSSSSTSFSPLRSSSPSLSSSVDDLDELPAASASEPPLAASLSLNCVSSTPRTATVSAVPSTTVPQTPTAPTSTVPVAFTLPDPETEQTPQLTSATQTIRLTRLPRVLRLHIKRFRYVLMSLSSRLEPRTSQFIMFVILGYTIYHAIDFFYQYLCGHATHTLTSVNSKCISWDGV</sequence>
<evidence type="ECO:0000313" key="4">
    <source>
        <dbReference type="Proteomes" id="UP000272942"/>
    </source>
</evidence>
<evidence type="ECO:0000313" key="3">
    <source>
        <dbReference type="EMBL" id="VDP86126.1"/>
    </source>
</evidence>
<dbReference type="EMBL" id="UZAN01048124">
    <property type="protein sequence ID" value="VDP86126.1"/>
    <property type="molecule type" value="Genomic_DNA"/>
</dbReference>
<evidence type="ECO:0000259" key="2">
    <source>
        <dbReference type="PROSITE" id="PS50235"/>
    </source>
</evidence>
<reference evidence="5" key="1">
    <citation type="submission" date="2016-06" db="UniProtKB">
        <authorList>
            <consortium name="WormBaseParasite"/>
        </authorList>
    </citation>
    <scope>IDENTIFICATION</scope>
</reference>
<feature type="region of interest" description="Disordered" evidence="1">
    <location>
        <begin position="172"/>
        <end position="198"/>
    </location>
</feature>
<feature type="compositionally biased region" description="Low complexity" evidence="1">
    <location>
        <begin position="462"/>
        <end position="488"/>
    </location>
</feature>
<dbReference type="Proteomes" id="UP000272942">
    <property type="component" value="Unassembled WGS sequence"/>
</dbReference>
<evidence type="ECO:0000313" key="5">
    <source>
        <dbReference type="WBParaSite" id="ECPE_0000991201-mRNA-1"/>
    </source>
</evidence>
<gene>
    <name evidence="3" type="ORF">ECPE_LOCUS9881</name>
</gene>
<dbReference type="Gene3D" id="3.90.70.10">
    <property type="entry name" value="Cysteine proteinases"/>
    <property type="match status" value="1"/>
</dbReference>
<dbReference type="GO" id="GO:0005634">
    <property type="term" value="C:nucleus"/>
    <property type="evidence" value="ECO:0007669"/>
    <property type="project" value="TreeGrafter"/>
</dbReference>
<organism evidence="5">
    <name type="scientific">Echinostoma caproni</name>
    <dbReference type="NCBI Taxonomy" id="27848"/>
    <lineage>
        <taxon>Eukaryota</taxon>
        <taxon>Metazoa</taxon>
        <taxon>Spiralia</taxon>
        <taxon>Lophotrochozoa</taxon>
        <taxon>Platyhelminthes</taxon>
        <taxon>Trematoda</taxon>
        <taxon>Digenea</taxon>
        <taxon>Plagiorchiida</taxon>
        <taxon>Echinostomata</taxon>
        <taxon>Echinostomatoidea</taxon>
        <taxon>Echinostomatidae</taxon>
        <taxon>Echinostoma</taxon>
    </lineage>
</organism>
<evidence type="ECO:0000256" key="1">
    <source>
        <dbReference type="SAM" id="MobiDB-lite"/>
    </source>
</evidence>
<feature type="region of interest" description="Disordered" evidence="1">
    <location>
        <begin position="462"/>
        <end position="491"/>
    </location>
</feature>
<dbReference type="GO" id="GO:0004843">
    <property type="term" value="F:cysteine-type deubiquitinase activity"/>
    <property type="evidence" value="ECO:0007669"/>
    <property type="project" value="InterPro"/>
</dbReference>
<feature type="compositionally biased region" description="Polar residues" evidence="1">
    <location>
        <begin position="131"/>
        <end position="152"/>
    </location>
</feature>
<dbReference type="PROSITE" id="PS50235">
    <property type="entry name" value="USP_3"/>
    <property type="match status" value="1"/>
</dbReference>
<keyword evidence="4" id="KW-1185">Reference proteome</keyword>
<feature type="domain" description="USP" evidence="2">
    <location>
        <begin position="192"/>
        <end position="642"/>
    </location>
</feature>
<dbReference type="CDD" id="cd02257">
    <property type="entry name" value="Peptidase_C19"/>
    <property type="match status" value="1"/>
</dbReference>
<reference evidence="3 4" key="2">
    <citation type="submission" date="2018-11" db="EMBL/GenBank/DDBJ databases">
        <authorList>
            <consortium name="Pathogen Informatics"/>
        </authorList>
    </citation>
    <scope>NUCLEOTIDE SEQUENCE [LARGE SCALE GENOMIC DNA]</scope>
    <source>
        <strain evidence="3 4">Egypt</strain>
    </source>
</reference>
<dbReference type="PANTHER" id="PTHR24006:SF887">
    <property type="entry name" value="UBIQUITIN CARBOXYL-TERMINAL HYDROLASE"/>
    <property type="match status" value="1"/>
</dbReference>
<dbReference type="SUPFAM" id="SSF54001">
    <property type="entry name" value="Cysteine proteinases"/>
    <property type="match status" value="1"/>
</dbReference>
<feature type="compositionally biased region" description="Basic and acidic residues" evidence="1">
    <location>
        <begin position="183"/>
        <end position="193"/>
    </location>
</feature>
<dbReference type="OrthoDB" id="21192at2759"/>
<name>A0A183ASE6_9TREM</name>
<protein>
    <submittedName>
        <fullName evidence="5">USP domain-containing protein</fullName>
    </submittedName>
</protein>
<dbReference type="Pfam" id="PF00443">
    <property type="entry name" value="UCH"/>
    <property type="match status" value="1"/>
</dbReference>
<dbReference type="AlphaFoldDB" id="A0A183ASE6"/>
<dbReference type="InterPro" id="IPR028889">
    <property type="entry name" value="USP"/>
</dbReference>
<dbReference type="InterPro" id="IPR050164">
    <property type="entry name" value="Peptidase_C19"/>
</dbReference>
<dbReference type="GO" id="GO:0005829">
    <property type="term" value="C:cytosol"/>
    <property type="evidence" value="ECO:0007669"/>
    <property type="project" value="TreeGrafter"/>
</dbReference>
<dbReference type="WBParaSite" id="ECPE_0000991201-mRNA-1">
    <property type="protein sequence ID" value="ECPE_0000991201-mRNA-1"/>
    <property type="gene ID" value="ECPE_0000991201"/>
</dbReference>
<feature type="region of interest" description="Disordered" evidence="1">
    <location>
        <begin position="98"/>
        <end position="152"/>
    </location>
</feature>
<dbReference type="InterPro" id="IPR001394">
    <property type="entry name" value="Peptidase_C19_UCH"/>
</dbReference>
<dbReference type="InterPro" id="IPR038765">
    <property type="entry name" value="Papain-like_cys_pep_sf"/>
</dbReference>
<dbReference type="PANTHER" id="PTHR24006">
    <property type="entry name" value="UBIQUITIN CARBOXYL-TERMINAL HYDROLASE"/>
    <property type="match status" value="1"/>
</dbReference>
<dbReference type="GO" id="GO:0016579">
    <property type="term" value="P:protein deubiquitination"/>
    <property type="evidence" value="ECO:0007669"/>
    <property type="project" value="InterPro"/>
</dbReference>
<accession>A0A183ASE6</accession>
<proteinExistence type="predicted"/>